<protein>
    <recommendedName>
        <fullName evidence="9">Tetraspanin</fullName>
    </recommendedName>
</protein>
<feature type="transmembrane region" description="Helical" evidence="9">
    <location>
        <begin position="68"/>
        <end position="92"/>
    </location>
</feature>
<proteinExistence type="inferred from homology"/>
<reference evidence="10 11" key="1">
    <citation type="submission" date="2024-09" db="EMBL/GenBank/DDBJ databases">
        <title>A chromosome-level genome assembly of Gray's grenadier anchovy, Coilia grayii.</title>
        <authorList>
            <person name="Fu Z."/>
        </authorList>
    </citation>
    <scope>NUCLEOTIDE SEQUENCE [LARGE SCALE GENOMIC DNA]</scope>
    <source>
        <strain evidence="10">G4</strain>
        <tissue evidence="10">Muscle</tissue>
    </source>
</reference>
<dbReference type="Gene3D" id="1.10.1450.10">
    <property type="entry name" value="Tetraspanin"/>
    <property type="match status" value="1"/>
</dbReference>
<feature type="transmembrane region" description="Helical" evidence="9">
    <location>
        <begin position="98"/>
        <end position="123"/>
    </location>
</feature>
<keyword evidence="5 9" id="KW-0472">Membrane</keyword>
<comment type="similarity">
    <text evidence="2 9">Belongs to the tetraspanin (TM4SF) family.</text>
</comment>
<gene>
    <name evidence="10" type="ORF">ACEWY4_017180</name>
</gene>
<dbReference type="InterPro" id="IPR000301">
    <property type="entry name" value="Tetraspanin_animals"/>
</dbReference>
<dbReference type="PIRSF" id="PIRSF002419">
    <property type="entry name" value="Tetraspanin"/>
    <property type="match status" value="1"/>
</dbReference>
<keyword evidence="3 9" id="KW-0812">Transmembrane</keyword>
<sequence length="263" mass="28306">MYAFRNRQLKSKMAGLHNLYVLMKYLMMILSFIILVSGLVLLGVGIWINVGTTSFIKSVGEFSSQLGIVSNILAVAGAGLSLLGFIGCYGAWAEKRSFILVFFVVVSLVFLAEIVMALIVLIYQQKVANIIREASKQTLIHSYKGPGATDAISVAWNALMLTFKCCGVENTTSDFVGSTFTNNTGLLYPQTCCVNPASPSCDGVNTSPGILHTSSCDVKIIHFMKSQSIIMGSTAAVICVLELAAMMISVVLYVRLGSSGYHV</sequence>
<feature type="transmembrane region" description="Helical" evidence="9">
    <location>
        <begin position="229"/>
        <end position="254"/>
    </location>
</feature>
<keyword evidence="4 9" id="KW-1133">Transmembrane helix</keyword>
<dbReference type="EMBL" id="JBHFQA010000015">
    <property type="protein sequence ID" value="KAL2086121.1"/>
    <property type="molecule type" value="Genomic_DNA"/>
</dbReference>
<evidence type="ECO:0000256" key="6">
    <source>
        <dbReference type="ARBA" id="ARBA00023180"/>
    </source>
</evidence>
<evidence type="ECO:0000256" key="8">
    <source>
        <dbReference type="ARBA" id="ARBA00054958"/>
    </source>
</evidence>
<dbReference type="GO" id="GO:0012505">
    <property type="term" value="C:endomembrane system"/>
    <property type="evidence" value="ECO:0007669"/>
    <property type="project" value="UniProtKB-SubCell"/>
</dbReference>
<dbReference type="Proteomes" id="UP001591681">
    <property type="component" value="Unassembled WGS sequence"/>
</dbReference>
<comment type="function">
    <text evidence="8">Structural component of specialized membrane microdomains known as tetraspanin-enriched microdomains (TERMs), which act as platforms for receptor clustering and signaling. Participates thereby in diverse biological functions such as cell signal transduction, adhesion, migration and protein trafficking. Regulates neuronal differentiation in response to NGF by facilitating NGF-mediated activation of NTRK1/TRKA receptor tyrosine kinase and subsequent downstream signaling pathways. Plays a role in the inhibition of TNFalpha-induced apoptosis. Mechanistically, inhibits the NF-kappa-B signaling pathway by blocking phosphorylation of CHUK. Also promotes the stability of the thiamine transporter 1/SLC19A2 in intestinal epithelial cells leading to an increase of thiamine uptake process.</text>
</comment>
<comment type="caution">
    <text evidence="10">The sequence shown here is derived from an EMBL/GenBank/DDBJ whole genome shotgun (WGS) entry which is preliminary data.</text>
</comment>
<dbReference type="Pfam" id="PF00335">
    <property type="entry name" value="Tetraspanin"/>
    <property type="match status" value="1"/>
</dbReference>
<dbReference type="PRINTS" id="PR00259">
    <property type="entry name" value="TMFOUR"/>
</dbReference>
<accession>A0ABD1JJ11</accession>
<evidence type="ECO:0000256" key="5">
    <source>
        <dbReference type="ARBA" id="ARBA00023136"/>
    </source>
</evidence>
<name>A0ABD1JJ11_9TELE</name>
<keyword evidence="11" id="KW-1185">Reference proteome</keyword>
<evidence type="ECO:0000256" key="1">
    <source>
        <dbReference type="ARBA" id="ARBA00004127"/>
    </source>
</evidence>
<comment type="subcellular location">
    <subcellularLocation>
        <location evidence="1">Endomembrane system</location>
        <topology evidence="1">Multi-pass membrane protein</topology>
    </subcellularLocation>
    <subcellularLocation>
        <location evidence="9">Membrane</location>
        <topology evidence="9">Multi-pass membrane protein</topology>
    </subcellularLocation>
</comment>
<dbReference type="AlphaFoldDB" id="A0ABD1JJ11"/>
<dbReference type="PANTHER" id="PTHR19282">
    <property type="entry name" value="TETRASPANIN"/>
    <property type="match status" value="1"/>
</dbReference>
<evidence type="ECO:0000313" key="10">
    <source>
        <dbReference type="EMBL" id="KAL2086121.1"/>
    </source>
</evidence>
<evidence type="ECO:0000256" key="7">
    <source>
        <dbReference type="ARBA" id="ARBA00046464"/>
    </source>
</evidence>
<dbReference type="GO" id="GO:0016020">
    <property type="term" value="C:membrane"/>
    <property type="evidence" value="ECO:0007669"/>
    <property type="project" value="UniProtKB-SubCell"/>
</dbReference>
<evidence type="ECO:0000256" key="4">
    <source>
        <dbReference type="ARBA" id="ARBA00022989"/>
    </source>
</evidence>
<dbReference type="InterPro" id="IPR018499">
    <property type="entry name" value="Tetraspanin/Peripherin"/>
</dbReference>
<comment type="subunit">
    <text evidence="7">Interacts with SLC19A2. Interacts with NTRK1/TRKA.</text>
</comment>
<dbReference type="PANTHER" id="PTHR19282:SF216">
    <property type="entry name" value="TETRASPANIN-1"/>
    <property type="match status" value="1"/>
</dbReference>
<organism evidence="10 11">
    <name type="scientific">Coilia grayii</name>
    <name type="common">Gray's grenadier anchovy</name>
    <dbReference type="NCBI Taxonomy" id="363190"/>
    <lineage>
        <taxon>Eukaryota</taxon>
        <taxon>Metazoa</taxon>
        <taxon>Chordata</taxon>
        <taxon>Craniata</taxon>
        <taxon>Vertebrata</taxon>
        <taxon>Euteleostomi</taxon>
        <taxon>Actinopterygii</taxon>
        <taxon>Neopterygii</taxon>
        <taxon>Teleostei</taxon>
        <taxon>Clupei</taxon>
        <taxon>Clupeiformes</taxon>
        <taxon>Clupeoidei</taxon>
        <taxon>Engraulidae</taxon>
        <taxon>Coilinae</taxon>
        <taxon>Coilia</taxon>
    </lineage>
</organism>
<evidence type="ECO:0000313" key="11">
    <source>
        <dbReference type="Proteomes" id="UP001591681"/>
    </source>
</evidence>
<dbReference type="InterPro" id="IPR008952">
    <property type="entry name" value="Tetraspanin_EC2_sf"/>
</dbReference>
<evidence type="ECO:0000256" key="9">
    <source>
        <dbReference type="RuleBase" id="RU361218"/>
    </source>
</evidence>
<feature type="transmembrane region" description="Helical" evidence="9">
    <location>
        <begin position="25"/>
        <end position="48"/>
    </location>
</feature>
<evidence type="ECO:0000256" key="3">
    <source>
        <dbReference type="ARBA" id="ARBA00022692"/>
    </source>
</evidence>
<evidence type="ECO:0000256" key="2">
    <source>
        <dbReference type="ARBA" id="ARBA00006840"/>
    </source>
</evidence>
<dbReference type="SUPFAM" id="SSF48652">
    <property type="entry name" value="Tetraspanin"/>
    <property type="match status" value="1"/>
</dbReference>
<keyword evidence="6" id="KW-0325">Glycoprotein</keyword>